<dbReference type="GO" id="GO:0005506">
    <property type="term" value="F:iron ion binding"/>
    <property type="evidence" value="ECO:0007669"/>
    <property type="project" value="InterPro"/>
</dbReference>
<dbReference type="OMA" id="AIMEHYM"/>
<dbReference type="GO" id="GO:0016226">
    <property type="term" value="P:iron-sulfur cluster assembly"/>
    <property type="evidence" value="ECO:0007669"/>
    <property type="project" value="InterPro"/>
</dbReference>
<evidence type="ECO:0000256" key="8">
    <source>
        <dbReference type="ARBA" id="ARBA00023128"/>
    </source>
</evidence>
<dbReference type="STRING" id="595528.A0A0D2UGZ4"/>
<dbReference type="GO" id="GO:0051536">
    <property type="term" value="F:iron-sulfur cluster binding"/>
    <property type="evidence" value="ECO:0007669"/>
    <property type="project" value="UniProtKB-KW"/>
</dbReference>
<evidence type="ECO:0000256" key="7">
    <source>
        <dbReference type="ARBA" id="ARBA00023014"/>
    </source>
</evidence>
<feature type="region of interest" description="Disordered" evidence="9">
    <location>
        <begin position="261"/>
        <end position="280"/>
    </location>
</feature>
<dbReference type="EMBL" id="KE346367">
    <property type="protein sequence ID" value="KJE94376.1"/>
    <property type="molecule type" value="Genomic_DNA"/>
</dbReference>
<dbReference type="eggNOG" id="KOG2358">
    <property type="taxonomic scope" value="Eukaryota"/>
</dbReference>
<keyword evidence="6" id="KW-0408">Iron</keyword>
<dbReference type="Gene3D" id="3.30.300.130">
    <property type="entry name" value="Fe-S cluster assembly (FSCA)"/>
    <property type="match status" value="1"/>
</dbReference>
<feature type="compositionally biased region" description="Polar residues" evidence="9">
    <location>
        <begin position="271"/>
        <end position="280"/>
    </location>
</feature>
<dbReference type="PhylomeDB" id="A0A0D2UGZ4"/>
<dbReference type="FunCoup" id="A0A0D2UGZ4">
    <property type="interactions" value="149"/>
</dbReference>
<evidence type="ECO:0000256" key="3">
    <source>
        <dbReference type="ARBA" id="ARBA00018782"/>
    </source>
</evidence>
<keyword evidence="4" id="KW-0479">Metal-binding</keyword>
<keyword evidence="12" id="KW-1185">Reference proteome</keyword>
<dbReference type="Gene3D" id="3.30.1370.70">
    <property type="entry name" value="Scaffold protein Nfu/NifU, N-terminal domain"/>
    <property type="match status" value="1"/>
</dbReference>
<dbReference type="InterPro" id="IPR001075">
    <property type="entry name" value="NIF_FeS_clus_asmbl_NifU_C"/>
</dbReference>
<evidence type="ECO:0000256" key="2">
    <source>
        <dbReference type="ARBA" id="ARBA00006420"/>
    </source>
</evidence>
<sequence length="280" mass="30151">MLRALGLARSVARAAAGSALPSSSSASASASAPGSASSASAIAAALYSQPYTHAGAWLAQPRRTMFIQTQDTPNPNSLKFMPGVTVVDAGTYDFADSRAAATSPLARQLLRIQGVNRVFFAQKFISINKADEAEWPVLKPEIYATIMDFFASGLPVVEAPKTTEEAATEENETVSMIKELLDSRIRPMVQEDGGDIEFKSFENGVVKLKLIGSCSTCPSSKATLYDGVSNMLMHYVPEIEKIEQVEDEVDEISNAQLEKLEDRLEDRIRTKPTTPAPSSA</sequence>
<dbReference type="PANTHER" id="PTHR11178:SF1">
    <property type="entry name" value="NFU1 IRON-SULFUR CLUSTER SCAFFOLD HOMOLOG, MITOCHONDRIAL"/>
    <property type="match status" value="1"/>
</dbReference>
<dbReference type="Proteomes" id="UP000008743">
    <property type="component" value="Unassembled WGS sequence"/>
</dbReference>
<dbReference type="SUPFAM" id="SSF117916">
    <property type="entry name" value="Fe-S cluster assembly (FSCA) domain-like"/>
    <property type="match status" value="1"/>
</dbReference>
<evidence type="ECO:0000256" key="4">
    <source>
        <dbReference type="ARBA" id="ARBA00022723"/>
    </source>
</evidence>
<evidence type="ECO:0000256" key="6">
    <source>
        <dbReference type="ARBA" id="ARBA00023004"/>
    </source>
</evidence>
<dbReference type="Pfam" id="PF08712">
    <property type="entry name" value="Nfu_N"/>
    <property type="match status" value="1"/>
</dbReference>
<organism evidence="11 12">
    <name type="scientific">Capsaspora owczarzaki (strain ATCC 30864)</name>
    <dbReference type="NCBI Taxonomy" id="595528"/>
    <lineage>
        <taxon>Eukaryota</taxon>
        <taxon>Filasterea</taxon>
        <taxon>Capsaspora</taxon>
    </lineage>
</organism>
<dbReference type="GO" id="GO:0005739">
    <property type="term" value="C:mitochondrion"/>
    <property type="evidence" value="ECO:0007669"/>
    <property type="project" value="UniProtKB-SubCell"/>
</dbReference>
<keyword evidence="7" id="KW-0411">Iron-sulfur</keyword>
<dbReference type="SUPFAM" id="SSF110836">
    <property type="entry name" value="Hypothetical protein SAV1430"/>
    <property type="match status" value="1"/>
</dbReference>
<feature type="domain" description="Scaffold protein Nfu/NifU N-terminal" evidence="10">
    <location>
        <begin position="67"/>
        <end position="153"/>
    </location>
</feature>
<reference evidence="12" key="1">
    <citation type="submission" date="2011-02" db="EMBL/GenBank/DDBJ databases">
        <title>The Genome Sequence of Capsaspora owczarzaki ATCC 30864.</title>
        <authorList>
            <person name="Russ C."/>
            <person name="Cuomo C."/>
            <person name="Burger G."/>
            <person name="Gray M.W."/>
            <person name="Holland P.W.H."/>
            <person name="King N."/>
            <person name="Lang F.B.F."/>
            <person name="Roger A.J."/>
            <person name="Ruiz-Trillo I."/>
            <person name="Young S.K."/>
            <person name="Zeng Q."/>
            <person name="Gargeya S."/>
            <person name="Alvarado L."/>
            <person name="Berlin A."/>
            <person name="Chapman S.B."/>
            <person name="Chen Z."/>
            <person name="Freedman E."/>
            <person name="Gellesch M."/>
            <person name="Goldberg J."/>
            <person name="Griggs A."/>
            <person name="Gujja S."/>
            <person name="Heilman E."/>
            <person name="Heiman D."/>
            <person name="Howarth C."/>
            <person name="Mehta T."/>
            <person name="Neiman D."/>
            <person name="Pearson M."/>
            <person name="Roberts A."/>
            <person name="Saif S."/>
            <person name="Shea T."/>
            <person name="Shenoy N."/>
            <person name="Sisk P."/>
            <person name="Stolte C."/>
            <person name="Sykes S."/>
            <person name="White J."/>
            <person name="Yandava C."/>
            <person name="Haas B."/>
            <person name="Nusbaum C."/>
            <person name="Birren B."/>
        </authorList>
    </citation>
    <scope>NUCLEOTIDE SEQUENCE</scope>
    <source>
        <strain evidence="12">ATCC 30864</strain>
    </source>
</reference>
<dbReference type="FunFam" id="3.30.1370.70:FF:000002">
    <property type="entry name" value="NFU1 iron-sulfur cluster scaffold homolog, mitochondrial"/>
    <property type="match status" value="1"/>
</dbReference>
<name>A0A0D2UGZ4_CAPO3</name>
<keyword evidence="5" id="KW-0809">Transit peptide</keyword>
<evidence type="ECO:0000313" key="12">
    <source>
        <dbReference type="Proteomes" id="UP000008743"/>
    </source>
</evidence>
<dbReference type="InterPro" id="IPR014824">
    <property type="entry name" value="Nfu/NifU_N"/>
</dbReference>
<dbReference type="PANTHER" id="PTHR11178">
    <property type="entry name" value="IRON-SULFUR CLUSTER SCAFFOLD PROTEIN NFU-RELATED"/>
    <property type="match status" value="1"/>
</dbReference>
<evidence type="ECO:0000256" key="9">
    <source>
        <dbReference type="SAM" id="MobiDB-lite"/>
    </source>
</evidence>
<dbReference type="SMART" id="SM00932">
    <property type="entry name" value="Nfu_N"/>
    <property type="match status" value="1"/>
</dbReference>
<keyword evidence="8" id="KW-0496">Mitochondrion</keyword>
<dbReference type="InParanoid" id="A0A0D2UGZ4"/>
<dbReference type="FunFam" id="3.30.300.130:FF:000001">
    <property type="entry name" value="NFU1 iron-sulfur cluster scaffold"/>
    <property type="match status" value="1"/>
</dbReference>
<evidence type="ECO:0000259" key="10">
    <source>
        <dbReference type="SMART" id="SM00932"/>
    </source>
</evidence>
<comment type="subcellular location">
    <subcellularLocation>
        <location evidence="1">Mitochondrion</location>
    </subcellularLocation>
</comment>
<gene>
    <name evidence="11" type="ORF">CAOG_005022</name>
</gene>
<evidence type="ECO:0000313" key="11">
    <source>
        <dbReference type="EMBL" id="KJE94376.1"/>
    </source>
</evidence>
<accession>A0A0D2UGZ4</accession>
<dbReference type="AlphaFoldDB" id="A0A0D2UGZ4"/>
<proteinExistence type="inferred from homology"/>
<dbReference type="OrthoDB" id="565552at2759"/>
<dbReference type="RefSeq" id="XP_004346707.1">
    <property type="nucleotide sequence ID" value="XM_004346657.2"/>
</dbReference>
<protein>
    <recommendedName>
        <fullName evidence="3">NFU1 iron-sulfur cluster scaffold homolog, mitochondrial</fullName>
    </recommendedName>
</protein>
<evidence type="ECO:0000256" key="5">
    <source>
        <dbReference type="ARBA" id="ARBA00022946"/>
    </source>
</evidence>
<dbReference type="InterPro" id="IPR036498">
    <property type="entry name" value="Nfu/NifU_N_sf"/>
</dbReference>
<dbReference type="InterPro" id="IPR034904">
    <property type="entry name" value="FSCA_dom_sf"/>
</dbReference>
<evidence type="ECO:0000256" key="1">
    <source>
        <dbReference type="ARBA" id="ARBA00004173"/>
    </source>
</evidence>
<comment type="similarity">
    <text evidence="2">Belongs to the NifU family.</text>
</comment>
<dbReference type="Pfam" id="PF01106">
    <property type="entry name" value="NifU"/>
    <property type="match status" value="1"/>
</dbReference>